<protein>
    <recommendedName>
        <fullName evidence="8">Probable lipid II flippase MurJ</fullName>
    </recommendedName>
</protein>
<feature type="transmembrane region" description="Helical" evidence="8">
    <location>
        <begin position="152"/>
        <end position="174"/>
    </location>
</feature>
<sequence length="505" mass="54700">MKETAILLMVATVISKVLGFAREIVLAYFYGVSATADAYKIAITIPGTIFAMIGAGIATGYIPMYSRIEKDDNVESANRFTSNMINFVLVICTIIVVIGLVFTTPIVKLFAAGFKGETLRICVLITRFTIAGVYFTALVYIFTGYLNLKNKFLMPALVAIPMNIVVIATIAISSKTSIEVLAIGTLLSIAIQLVFLLPVIKKTSYKHKLILDRKDKNLKRMVLLAIPVIIGISVNQINVLVDRTIASLISNGAIAALDYAVKLNGFVQGIFVMSIVTAMYPMISRMGAENNIEGLKKSLNEAIISVSLLVIPATVGAMVFAKPIVKLLFERGAFDSNAATMTSGALFFYSIGMIGYGLREVISKAFYSLQDTKTPMINAAFAVVINIILCITLSRFMGINGLALATSIAGIICTITLFISLRRRIGSIRLKSIVSSMIKILVTAVIMGIVSRFSYTALQGVIGESISLLLAIVIAGVVYLVVIYFMRIEEVNSIIAIAKSKIKRK</sequence>
<keyword evidence="4 8" id="KW-0133">Cell shape</keyword>
<feature type="transmembrane region" description="Helical" evidence="8">
    <location>
        <begin position="402"/>
        <end position="421"/>
    </location>
</feature>
<dbReference type="EMBL" id="LFVU01000005">
    <property type="protein sequence ID" value="KMT22735.1"/>
    <property type="molecule type" value="Genomic_DNA"/>
</dbReference>
<feature type="transmembrane region" description="Helical" evidence="8">
    <location>
        <begin position="466"/>
        <end position="486"/>
    </location>
</feature>
<feature type="transmembrane region" description="Helical" evidence="8">
    <location>
        <begin position="379"/>
        <end position="396"/>
    </location>
</feature>
<comment type="pathway">
    <text evidence="8">Cell wall biogenesis; peptidoglycan biosynthesis.</text>
</comment>
<gene>
    <name evidence="8 10" type="primary">murJ</name>
    <name evidence="10" type="ORF">CLCY_11c00690</name>
</gene>
<comment type="function">
    <text evidence="8 9">Involved in peptidoglycan biosynthesis. Transports lipid-linked peptidoglycan precursors from the inner to the outer leaflet of the cytoplasmic membrane.</text>
</comment>
<keyword evidence="2 8" id="KW-1003">Cell membrane</keyword>
<comment type="subcellular location">
    <subcellularLocation>
        <location evidence="1 8">Cell membrane</location>
        <topology evidence="1 8">Multi-pass membrane protein</topology>
    </subcellularLocation>
</comment>
<dbReference type="Proteomes" id="UP000036756">
    <property type="component" value="Unassembled WGS sequence"/>
</dbReference>
<dbReference type="InterPro" id="IPR004268">
    <property type="entry name" value="MurJ"/>
</dbReference>
<dbReference type="CDD" id="cd13123">
    <property type="entry name" value="MATE_MurJ_like"/>
    <property type="match status" value="1"/>
</dbReference>
<dbReference type="NCBIfam" id="TIGR01695">
    <property type="entry name" value="murJ_mviN"/>
    <property type="match status" value="1"/>
</dbReference>
<evidence type="ECO:0000256" key="1">
    <source>
        <dbReference type="ARBA" id="ARBA00004651"/>
    </source>
</evidence>
<dbReference type="GO" id="GO:0034204">
    <property type="term" value="P:lipid translocation"/>
    <property type="evidence" value="ECO:0007669"/>
    <property type="project" value="TreeGrafter"/>
</dbReference>
<evidence type="ECO:0000256" key="6">
    <source>
        <dbReference type="ARBA" id="ARBA00022989"/>
    </source>
</evidence>
<dbReference type="GO" id="GO:0009252">
    <property type="term" value="P:peptidoglycan biosynthetic process"/>
    <property type="evidence" value="ECO:0007669"/>
    <property type="project" value="UniProtKB-UniRule"/>
</dbReference>
<dbReference type="GO" id="GO:0015648">
    <property type="term" value="F:lipid-linked peptidoglycan transporter activity"/>
    <property type="evidence" value="ECO:0007669"/>
    <property type="project" value="UniProtKB-UniRule"/>
</dbReference>
<dbReference type="UniPathway" id="UPA00219"/>
<dbReference type="PIRSF" id="PIRSF002869">
    <property type="entry name" value="MviN"/>
    <property type="match status" value="1"/>
</dbReference>
<feature type="transmembrane region" description="Helical" evidence="8">
    <location>
        <begin position="221"/>
        <end position="241"/>
    </location>
</feature>
<dbReference type="PANTHER" id="PTHR47019">
    <property type="entry name" value="LIPID II FLIPPASE MURJ"/>
    <property type="match status" value="1"/>
</dbReference>
<keyword evidence="7 8" id="KW-0472">Membrane</keyword>
<keyword evidence="11" id="KW-1185">Reference proteome</keyword>
<feature type="transmembrane region" description="Helical" evidence="8">
    <location>
        <begin position="433"/>
        <end position="454"/>
    </location>
</feature>
<evidence type="ECO:0000256" key="9">
    <source>
        <dbReference type="PIRNR" id="PIRNR002869"/>
    </source>
</evidence>
<dbReference type="PANTHER" id="PTHR47019:SF1">
    <property type="entry name" value="LIPID II FLIPPASE MURJ"/>
    <property type="match status" value="1"/>
</dbReference>
<keyword evidence="3 8" id="KW-0812">Transmembrane</keyword>
<dbReference type="HAMAP" id="MF_02078">
    <property type="entry name" value="MurJ_MviN"/>
    <property type="match status" value="1"/>
</dbReference>
<feature type="transmembrane region" description="Helical" evidence="8">
    <location>
        <begin position="43"/>
        <end position="64"/>
    </location>
</feature>
<accession>A0A0J8D9K6</accession>
<evidence type="ECO:0000256" key="4">
    <source>
        <dbReference type="ARBA" id="ARBA00022960"/>
    </source>
</evidence>
<keyword evidence="8 9" id="KW-0813">Transport</keyword>
<keyword evidence="6 8" id="KW-1133">Transmembrane helix</keyword>
<feature type="transmembrane region" description="Helical" evidence="8">
    <location>
        <begin position="261"/>
        <end position="281"/>
    </location>
</feature>
<evidence type="ECO:0000256" key="5">
    <source>
        <dbReference type="ARBA" id="ARBA00022984"/>
    </source>
</evidence>
<name>A0A0J8D9K6_CLOCY</name>
<evidence type="ECO:0000256" key="7">
    <source>
        <dbReference type="ARBA" id="ARBA00023136"/>
    </source>
</evidence>
<feature type="transmembrane region" description="Helical" evidence="8">
    <location>
        <begin position="85"/>
        <end position="106"/>
    </location>
</feature>
<keyword evidence="8 9" id="KW-0961">Cell wall biogenesis/degradation</keyword>
<dbReference type="PATRIC" id="fig|1121307.3.peg.185"/>
<feature type="transmembrane region" description="Helical" evidence="8">
    <location>
        <begin position="341"/>
        <end position="358"/>
    </location>
</feature>
<evidence type="ECO:0000256" key="2">
    <source>
        <dbReference type="ARBA" id="ARBA00022475"/>
    </source>
</evidence>
<evidence type="ECO:0000256" key="8">
    <source>
        <dbReference type="HAMAP-Rule" id="MF_02078"/>
    </source>
</evidence>
<feature type="transmembrane region" description="Helical" evidence="8">
    <location>
        <begin position="180"/>
        <end position="200"/>
    </location>
</feature>
<feature type="transmembrane region" description="Helical" evidence="8">
    <location>
        <begin position="302"/>
        <end position="321"/>
    </location>
</feature>
<dbReference type="STRING" id="1121307.CLCY_11c00690"/>
<keyword evidence="5 8" id="KW-0573">Peptidoglycan synthesis</keyword>
<dbReference type="RefSeq" id="WP_082141691.1">
    <property type="nucleotide sequence ID" value="NZ_LFVU01000005.1"/>
</dbReference>
<feature type="transmembrane region" description="Helical" evidence="8">
    <location>
        <begin position="118"/>
        <end position="140"/>
    </location>
</feature>
<reference evidence="10 11" key="1">
    <citation type="submission" date="2015-06" db="EMBL/GenBank/DDBJ databases">
        <title>Draft genome sequence of the purine-degrading Clostridium cylindrosporum HC-1 (DSM 605).</title>
        <authorList>
            <person name="Poehlein A."/>
            <person name="Schiel-Bengelsdorf B."/>
            <person name="Bengelsdorf F."/>
            <person name="Daniel R."/>
            <person name="Duerre P."/>
        </authorList>
    </citation>
    <scope>NUCLEOTIDE SEQUENCE [LARGE SCALE GENOMIC DNA]</scope>
    <source>
        <strain evidence="10 11">DSM 605</strain>
    </source>
</reference>
<dbReference type="GO" id="GO:0008360">
    <property type="term" value="P:regulation of cell shape"/>
    <property type="evidence" value="ECO:0007669"/>
    <property type="project" value="UniProtKB-UniRule"/>
</dbReference>
<dbReference type="OrthoDB" id="9804143at2"/>
<dbReference type="PRINTS" id="PR01806">
    <property type="entry name" value="VIRFACTRMVIN"/>
</dbReference>
<dbReference type="AlphaFoldDB" id="A0A0J8D9K6"/>
<proteinExistence type="inferred from homology"/>
<dbReference type="GO" id="GO:0005886">
    <property type="term" value="C:plasma membrane"/>
    <property type="evidence" value="ECO:0007669"/>
    <property type="project" value="UniProtKB-SubCell"/>
</dbReference>
<dbReference type="InterPro" id="IPR051050">
    <property type="entry name" value="Lipid_II_flippase_MurJ/MviN"/>
</dbReference>
<evidence type="ECO:0000256" key="3">
    <source>
        <dbReference type="ARBA" id="ARBA00022692"/>
    </source>
</evidence>
<evidence type="ECO:0000313" key="10">
    <source>
        <dbReference type="EMBL" id="KMT22735.1"/>
    </source>
</evidence>
<dbReference type="GO" id="GO:0071555">
    <property type="term" value="P:cell wall organization"/>
    <property type="evidence" value="ECO:0007669"/>
    <property type="project" value="UniProtKB-UniRule"/>
</dbReference>
<comment type="caution">
    <text evidence="10">The sequence shown here is derived from an EMBL/GenBank/DDBJ whole genome shotgun (WGS) entry which is preliminary data.</text>
</comment>
<dbReference type="Pfam" id="PF03023">
    <property type="entry name" value="MurJ"/>
    <property type="match status" value="1"/>
</dbReference>
<evidence type="ECO:0000313" key="11">
    <source>
        <dbReference type="Proteomes" id="UP000036756"/>
    </source>
</evidence>
<comment type="similarity">
    <text evidence="8 9">Belongs to the MurJ/MviN family.</text>
</comment>
<organism evidence="10 11">
    <name type="scientific">Clostridium cylindrosporum DSM 605</name>
    <dbReference type="NCBI Taxonomy" id="1121307"/>
    <lineage>
        <taxon>Bacteria</taxon>
        <taxon>Bacillati</taxon>
        <taxon>Bacillota</taxon>
        <taxon>Clostridia</taxon>
        <taxon>Eubacteriales</taxon>
        <taxon>Clostridiaceae</taxon>
        <taxon>Clostridium</taxon>
    </lineage>
</organism>